<gene>
    <name evidence="1" type="ORF">LBCZ_0365</name>
</gene>
<dbReference type="Proteomes" id="UP000015560">
    <property type="component" value="Chromosome"/>
</dbReference>
<evidence type="ECO:0000313" key="2">
    <source>
        <dbReference type="Proteomes" id="UP000015560"/>
    </source>
</evidence>
<dbReference type="AlphaFoldDB" id="A0AAD1ERR5"/>
<sequence>MLKVVKRPKEYIAIKVPEDCEDVGKFVSNEFKENGIPIRVNVRYDNHVVTTFGEGNDQRFVKQGDMLVADYSEPFGYVVHAMSQEDFDKKFKPVDDPVKGFSTTINVDAKPILDRVKEIKAEMSTKIECVKLPDHAGFSESFIAELDKALNDYQQNQEQSSQHASTPHVRIELDDINDVPNVWIDGKRIGSFQDNGLVRLDLEWNADKGRIKPNHYYIEYHNDEDTSPYQYTGIGQTNETDE</sequence>
<name>A0AAD1ERR5_LACCA</name>
<dbReference type="GeneID" id="45547633"/>
<dbReference type="RefSeq" id="WP_025013950.1">
    <property type="nucleotide sequence ID" value="NZ_AP012544.1"/>
</dbReference>
<organism evidence="1 2">
    <name type="scientific">Lacticaseibacillus casei DSM 20011 = JCM 1134 = ATCC 393</name>
    <dbReference type="NCBI Taxonomy" id="1423732"/>
    <lineage>
        <taxon>Bacteria</taxon>
        <taxon>Bacillati</taxon>
        <taxon>Bacillota</taxon>
        <taxon>Bacilli</taxon>
        <taxon>Lactobacillales</taxon>
        <taxon>Lactobacillaceae</taxon>
        <taxon>Lacticaseibacillus</taxon>
    </lineage>
</organism>
<reference evidence="1 2" key="1">
    <citation type="journal article" date="2013" name="PLoS ONE">
        <title>Genomic Adaptation of the Lactobacillus casei Group.</title>
        <authorList>
            <person name="Toh H."/>
            <person name="Oshima K."/>
            <person name="Nakano A."/>
            <person name="Takahata M."/>
            <person name="Murakami M."/>
            <person name="Takaki T."/>
            <person name="Nishiyama H."/>
            <person name="Igimi S."/>
            <person name="Hattori M."/>
            <person name="Morita H."/>
        </authorList>
    </citation>
    <scope>NUCLEOTIDE SEQUENCE [LARGE SCALE GENOMIC DNA]</scope>
    <source>
        <strain evidence="1 2">ATCC 393</strain>
    </source>
</reference>
<evidence type="ECO:0000313" key="1">
    <source>
        <dbReference type="EMBL" id="BAN73533.1"/>
    </source>
</evidence>
<dbReference type="EMBL" id="AP012544">
    <property type="protein sequence ID" value="BAN73533.1"/>
    <property type="molecule type" value="Genomic_DNA"/>
</dbReference>
<accession>A0AAD1ERR5</accession>
<proteinExistence type="predicted"/>
<protein>
    <submittedName>
        <fullName evidence="1">Hypothetical phage protein</fullName>
    </submittedName>
</protein>